<name>A0A8J7S7Z0_9BACT</name>
<protein>
    <submittedName>
        <fullName evidence="3">Cyclic nucleotide-binding domain-containing protein</fullName>
    </submittedName>
</protein>
<proteinExistence type="predicted"/>
<keyword evidence="1" id="KW-0175">Coiled coil</keyword>
<evidence type="ECO:0000259" key="2">
    <source>
        <dbReference type="PROSITE" id="PS50042"/>
    </source>
</evidence>
<dbReference type="EMBL" id="JAFIDN010000003">
    <property type="protein sequence ID" value="MBP3191903.1"/>
    <property type="molecule type" value="Genomic_DNA"/>
</dbReference>
<dbReference type="InterPro" id="IPR018490">
    <property type="entry name" value="cNMP-bd_dom_sf"/>
</dbReference>
<dbReference type="Gene3D" id="2.60.120.10">
    <property type="entry name" value="Jelly Rolls"/>
    <property type="match status" value="1"/>
</dbReference>
<keyword evidence="4" id="KW-1185">Reference proteome</keyword>
<dbReference type="InterPro" id="IPR014710">
    <property type="entry name" value="RmlC-like_jellyroll"/>
</dbReference>
<dbReference type="CDD" id="cd00038">
    <property type="entry name" value="CAP_ED"/>
    <property type="match status" value="1"/>
</dbReference>
<feature type="coiled-coil region" evidence="1">
    <location>
        <begin position="135"/>
        <end position="162"/>
    </location>
</feature>
<reference evidence="3" key="1">
    <citation type="submission" date="2021-02" db="EMBL/GenBank/DDBJ databases">
        <title>Natronogracilivirga saccharolytica gen. nov. sp. nov. a new anaerobic, haloalkiliphilic carbohydrate-fermenting bacterium from soda lake and proposing of Cyclonatronumiaceae fam. nov. in the phylum Balneolaeota.</title>
        <authorList>
            <person name="Zhilina T.N."/>
            <person name="Sorokin D.Y."/>
            <person name="Zavarzina D.G."/>
            <person name="Toshchakov S.V."/>
            <person name="Kublanov I.V."/>
        </authorList>
    </citation>
    <scope>NUCLEOTIDE SEQUENCE</scope>
    <source>
        <strain evidence="3">Z-1702</strain>
    </source>
</reference>
<feature type="domain" description="Cyclic nucleotide-binding" evidence="2">
    <location>
        <begin position="20"/>
        <end position="114"/>
    </location>
</feature>
<dbReference type="Proteomes" id="UP000673975">
    <property type="component" value="Unassembled WGS sequence"/>
</dbReference>
<dbReference type="Pfam" id="PF00027">
    <property type="entry name" value="cNMP_binding"/>
    <property type="match status" value="1"/>
</dbReference>
<accession>A0A8J7S7Z0</accession>
<dbReference type="SMART" id="SM00100">
    <property type="entry name" value="cNMP"/>
    <property type="match status" value="1"/>
</dbReference>
<gene>
    <name evidence="3" type="ORF">NATSA_04415</name>
</gene>
<sequence>MNNLIHHEKVQDILQNVPALFRKFSPDDLRGFFITGELETFQSGEIVTREASEQVHNGWLIADGVLSVWTDNIKVASLGPGDFIGEEFLFSKGVRAATVKAESDVALIRFDRESVIDFFRTRPERIFKIFIMNLLEIQQRKIKSMNNKVARLQRKLAENNID</sequence>
<evidence type="ECO:0000256" key="1">
    <source>
        <dbReference type="SAM" id="Coils"/>
    </source>
</evidence>
<organism evidence="3 4">
    <name type="scientific">Natronogracilivirga saccharolytica</name>
    <dbReference type="NCBI Taxonomy" id="2812953"/>
    <lineage>
        <taxon>Bacteria</taxon>
        <taxon>Pseudomonadati</taxon>
        <taxon>Balneolota</taxon>
        <taxon>Balneolia</taxon>
        <taxon>Balneolales</taxon>
        <taxon>Cyclonatronaceae</taxon>
        <taxon>Natronogracilivirga</taxon>
    </lineage>
</organism>
<dbReference type="InterPro" id="IPR000595">
    <property type="entry name" value="cNMP-bd_dom"/>
</dbReference>
<comment type="caution">
    <text evidence="3">The sequence shown here is derived from an EMBL/GenBank/DDBJ whole genome shotgun (WGS) entry which is preliminary data.</text>
</comment>
<dbReference type="PROSITE" id="PS50042">
    <property type="entry name" value="CNMP_BINDING_3"/>
    <property type="match status" value="1"/>
</dbReference>
<dbReference type="AlphaFoldDB" id="A0A8J7S7Z0"/>
<evidence type="ECO:0000313" key="3">
    <source>
        <dbReference type="EMBL" id="MBP3191903.1"/>
    </source>
</evidence>
<dbReference type="RefSeq" id="WP_210510804.1">
    <property type="nucleotide sequence ID" value="NZ_JAFIDN010000003.1"/>
</dbReference>
<evidence type="ECO:0000313" key="4">
    <source>
        <dbReference type="Proteomes" id="UP000673975"/>
    </source>
</evidence>
<dbReference type="SUPFAM" id="SSF51206">
    <property type="entry name" value="cAMP-binding domain-like"/>
    <property type="match status" value="1"/>
</dbReference>